<evidence type="ECO:0000313" key="2">
    <source>
        <dbReference type="EMBL" id="KAK8568890.1"/>
    </source>
</evidence>
<organism evidence="2 3">
    <name type="scientific">Hibiscus sabdariffa</name>
    <name type="common">roselle</name>
    <dbReference type="NCBI Taxonomy" id="183260"/>
    <lineage>
        <taxon>Eukaryota</taxon>
        <taxon>Viridiplantae</taxon>
        <taxon>Streptophyta</taxon>
        <taxon>Embryophyta</taxon>
        <taxon>Tracheophyta</taxon>
        <taxon>Spermatophyta</taxon>
        <taxon>Magnoliopsida</taxon>
        <taxon>eudicotyledons</taxon>
        <taxon>Gunneridae</taxon>
        <taxon>Pentapetalae</taxon>
        <taxon>rosids</taxon>
        <taxon>malvids</taxon>
        <taxon>Malvales</taxon>
        <taxon>Malvaceae</taxon>
        <taxon>Malvoideae</taxon>
        <taxon>Hibiscus</taxon>
    </lineage>
</organism>
<dbReference type="PANTHER" id="PTHR45642:SF32">
    <property type="entry name" value="GDSL-LIKE LIPASE_ACYLHYDROLASE"/>
    <property type="match status" value="1"/>
</dbReference>
<keyword evidence="3" id="KW-1185">Reference proteome</keyword>
<evidence type="ECO:0008006" key="4">
    <source>
        <dbReference type="Google" id="ProtNLM"/>
    </source>
</evidence>
<dbReference type="Proteomes" id="UP001472677">
    <property type="component" value="Unassembled WGS sequence"/>
</dbReference>
<comment type="caution">
    <text evidence="2">The sequence shown here is derived from an EMBL/GenBank/DDBJ whole genome shotgun (WGS) entry which is preliminary data.</text>
</comment>
<gene>
    <name evidence="2" type="ORF">V6N12_007426</name>
</gene>
<evidence type="ECO:0000256" key="1">
    <source>
        <dbReference type="ARBA" id="ARBA00008668"/>
    </source>
</evidence>
<dbReference type="PANTHER" id="PTHR45642">
    <property type="entry name" value="GDSL ESTERASE/LIPASE EXL3"/>
    <property type="match status" value="1"/>
</dbReference>
<protein>
    <recommendedName>
        <fullName evidence="4">GDSL esterase/lipase</fullName>
    </recommendedName>
</protein>
<dbReference type="InterPro" id="IPR050592">
    <property type="entry name" value="GDSL_lipolytic_enzyme"/>
</dbReference>
<dbReference type="Gene3D" id="3.40.50.1110">
    <property type="entry name" value="SGNH hydrolase"/>
    <property type="match status" value="1"/>
</dbReference>
<dbReference type="SUPFAM" id="SSF52266">
    <property type="entry name" value="SGNH hydrolase"/>
    <property type="match status" value="1"/>
</dbReference>
<accession>A0ABR2F1R4</accession>
<dbReference type="InterPro" id="IPR035669">
    <property type="entry name" value="SGNH_plant_lipase-like"/>
</dbReference>
<dbReference type="Pfam" id="PF00657">
    <property type="entry name" value="Lipase_GDSL"/>
    <property type="match status" value="1"/>
</dbReference>
<sequence length="382" mass="42328">MVYFSKATSIYAYDQSLALANSSPTHLKQMAPLINILWLLPIQFLVLFVKVNGAKIPAIIVFGDSSVDAGNNNYISTVARSNFQPYGRDFNGGRPTGRFSNGKITTDFISEALGLKHTIPAYLDPSYHISDFATGVTFASAATGYDNATSDVLSVIPLWKQLEYYKDYQKKLRAYLGDGKANDVISHALYMISVGTNDFLENYYAIPGRSSEYTVEEYENFLVGVAASFTEKLYEVGARKISLGGLPPMGCMPLERTGNFMGGSECVESFNNLAADFNGRLNSLVIKQNKKFHGMQMVLSDPYGILLDIIRKPGDYGFEETRVACCATGMFEMGYACSRSNPFTCSNADKFVFWDSFHPTQKTCSIIAHYIVKHPLAFFLSH</sequence>
<dbReference type="InterPro" id="IPR001087">
    <property type="entry name" value="GDSL"/>
</dbReference>
<dbReference type="EMBL" id="JBBPBM010000009">
    <property type="protein sequence ID" value="KAK8568890.1"/>
    <property type="molecule type" value="Genomic_DNA"/>
</dbReference>
<name>A0ABR2F1R4_9ROSI</name>
<proteinExistence type="inferred from homology"/>
<evidence type="ECO:0000313" key="3">
    <source>
        <dbReference type="Proteomes" id="UP001472677"/>
    </source>
</evidence>
<dbReference type="CDD" id="cd01837">
    <property type="entry name" value="SGNH_plant_lipase_like"/>
    <property type="match status" value="1"/>
</dbReference>
<reference evidence="2 3" key="1">
    <citation type="journal article" date="2024" name="G3 (Bethesda)">
        <title>Genome assembly of Hibiscus sabdariffa L. provides insights into metabolisms of medicinal natural products.</title>
        <authorList>
            <person name="Kim T."/>
        </authorList>
    </citation>
    <scope>NUCLEOTIDE SEQUENCE [LARGE SCALE GENOMIC DNA]</scope>
    <source>
        <strain evidence="2">TK-2024</strain>
        <tissue evidence="2">Old leaves</tissue>
    </source>
</reference>
<dbReference type="InterPro" id="IPR036514">
    <property type="entry name" value="SGNH_hydro_sf"/>
</dbReference>
<comment type="similarity">
    <text evidence="1">Belongs to the 'GDSL' lipolytic enzyme family.</text>
</comment>